<dbReference type="SUPFAM" id="SSF47413">
    <property type="entry name" value="lambda repressor-like DNA-binding domains"/>
    <property type="match status" value="1"/>
</dbReference>
<dbReference type="InterPro" id="IPR053163">
    <property type="entry name" value="HTH-type_regulator_Rgg"/>
</dbReference>
<dbReference type="PANTHER" id="PTHR37038:SF14">
    <property type="entry name" value="TRANSCRIPTIONAL ACTIVATOR"/>
    <property type="match status" value="1"/>
</dbReference>
<proteinExistence type="predicted"/>
<sequence>MNEEINMDINIFIERRKELKMSQVKLCQGICTQSTLSKFENNGRVPSLAILNKLCERLGLSVDDLYKNSSASTTHMRTVLSRIESDLMMGSYDKVSEALKDLKIDDVNNNELKMQFYYQKGLFITLTNGKFEELFYNFSQILDNLDEKHQTIYSYLSYVGLGIFYSRINKMEQAEFYFEKVLEYINLHKDQTYQKSSLNVYLRILTIVFYTADFLIVKNDFETSLELVQRGIRLCSEQHITYYLPRLKLLEAKIAIGRNQSPTDVKDLLTDAMAFAKINHNEVVELRINALRKQYQDMKRNGNE</sequence>
<dbReference type="PROSITE" id="PS50943">
    <property type="entry name" value="HTH_CROC1"/>
    <property type="match status" value="1"/>
</dbReference>
<evidence type="ECO:0000313" key="3">
    <source>
        <dbReference type="Proteomes" id="UP000051379"/>
    </source>
</evidence>
<dbReference type="Gene3D" id="1.25.40.10">
    <property type="entry name" value="Tetratricopeptide repeat domain"/>
    <property type="match status" value="1"/>
</dbReference>
<dbReference type="Pfam" id="PF01381">
    <property type="entry name" value="HTH_3"/>
    <property type="match status" value="1"/>
</dbReference>
<dbReference type="CDD" id="cd00093">
    <property type="entry name" value="HTH_XRE"/>
    <property type="match status" value="1"/>
</dbReference>
<keyword evidence="3" id="KW-1185">Reference proteome</keyword>
<reference evidence="2 3" key="1">
    <citation type="journal article" date="2015" name="Genome Announc.">
        <title>Expanding the biotechnology potential of lactobacilli through comparative genomics of 213 strains and associated genera.</title>
        <authorList>
            <person name="Sun Z."/>
            <person name="Harris H.M."/>
            <person name="McCann A."/>
            <person name="Guo C."/>
            <person name="Argimon S."/>
            <person name="Zhang W."/>
            <person name="Yang X."/>
            <person name="Jeffery I.B."/>
            <person name="Cooney J.C."/>
            <person name="Kagawa T.F."/>
            <person name="Liu W."/>
            <person name="Song Y."/>
            <person name="Salvetti E."/>
            <person name="Wrobel A."/>
            <person name="Rasinkangas P."/>
            <person name="Parkhill J."/>
            <person name="Rea M.C."/>
            <person name="O'Sullivan O."/>
            <person name="Ritari J."/>
            <person name="Douillard F.P."/>
            <person name="Paul Ross R."/>
            <person name="Yang R."/>
            <person name="Briner A.E."/>
            <person name="Felis G.E."/>
            <person name="de Vos W.M."/>
            <person name="Barrangou R."/>
            <person name="Klaenhammer T.R."/>
            <person name="Caufield P.W."/>
            <person name="Cui Y."/>
            <person name="Zhang H."/>
            <person name="O'Toole P.W."/>
        </authorList>
    </citation>
    <scope>NUCLEOTIDE SEQUENCE [LARGE SCALE GENOMIC DNA]</scope>
    <source>
        <strain evidence="2 3">JCM 17355</strain>
    </source>
</reference>
<organism evidence="2 3">
    <name type="scientific">Companilactobacillus futsaii JCM 17355</name>
    <dbReference type="NCBI Taxonomy" id="1423818"/>
    <lineage>
        <taxon>Bacteria</taxon>
        <taxon>Bacillati</taxon>
        <taxon>Bacillota</taxon>
        <taxon>Bacilli</taxon>
        <taxon>Lactobacillales</taxon>
        <taxon>Lactobacillaceae</taxon>
        <taxon>Companilactobacillus</taxon>
    </lineage>
</organism>
<dbReference type="SMART" id="SM00530">
    <property type="entry name" value="HTH_XRE"/>
    <property type="match status" value="1"/>
</dbReference>
<dbReference type="InterPro" id="IPR010982">
    <property type="entry name" value="Lambda_DNA-bd_dom_sf"/>
</dbReference>
<dbReference type="SUPFAM" id="SSF48452">
    <property type="entry name" value="TPR-like"/>
    <property type="match status" value="1"/>
</dbReference>
<evidence type="ECO:0000259" key="1">
    <source>
        <dbReference type="PROSITE" id="PS50943"/>
    </source>
</evidence>
<accession>A0ABR5P385</accession>
<dbReference type="EMBL" id="AZDO01000140">
    <property type="protein sequence ID" value="KRK90776.1"/>
    <property type="molecule type" value="Genomic_DNA"/>
</dbReference>
<dbReference type="InterPro" id="IPR001387">
    <property type="entry name" value="Cro/C1-type_HTH"/>
</dbReference>
<dbReference type="Proteomes" id="UP000051379">
    <property type="component" value="Unassembled WGS sequence"/>
</dbReference>
<dbReference type="PANTHER" id="PTHR37038">
    <property type="entry name" value="TRANSCRIPTIONAL REGULATOR-RELATED"/>
    <property type="match status" value="1"/>
</dbReference>
<comment type="caution">
    <text evidence="2">The sequence shown here is derived from an EMBL/GenBank/DDBJ whole genome shotgun (WGS) entry which is preliminary data.</text>
</comment>
<gene>
    <name evidence="2" type="ORF">FC88_GL001722</name>
</gene>
<protein>
    <recommendedName>
        <fullName evidence="1">HTH cro/C1-type domain-containing protein</fullName>
    </recommendedName>
</protein>
<feature type="domain" description="HTH cro/C1-type" evidence="1">
    <location>
        <begin position="12"/>
        <end position="65"/>
    </location>
</feature>
<name>A0ABR5P385_9LACO</name>
<dbReference type="InterPro" id="IPR011990">
    <property type="entry name" value="TPR-like_helical_dom_sf"/>
</dbReference>
<evidence type="ECO:0000313" key="2">
    <source>
        <dbReference type="EMBL" id="KRK90776.1"/>
    </source>
</evidence>